<feature type="domain" description="Bacillithiol biosynthesis BshC C-terminal coiled-coil" evidence="4">
    <location>
        <begin position="381"/>
        <end position="536"/>
    </location>
</feature>
<comment type="function">
    <text evidence="2">Involved in bacillithiol (BSH) biosynthesis. May catalyze the last step of the pathway, the addition of cysteine to glucosamine malate (GlcN-Mal) to generate BSH.</text>
</comment>
<evidence type="ECO:0000259" key="4">
    <source>
        <dbReference type="Pfam" id="PF24850"/>
    </source>
</evidence>
<reference evidence="5 6" key="1">
    <citation type="submission" date="2017-08" db="EMBL/GenBank/DDBJ databases">
        <title>Draft genome sequences of 64 type strains of genus Staph aureus.</title>
        <authorList>
            <person name="Cole K."/>
            <person name="Golubchik T."/>
            <person name="Russell J."/>
            <person name="Foster D."/>
            <person name="Llewelyn M."/>
            <person name="Wilson D."/>
            <person name="Crook D."/>
            <person name="Paul J."/>
        </authorList>
    </citation>
    <scope>NUCLEOTIDE SEQUENCE [LARGE SCALE GENOMIC DNA]</scope>
    <source>
        <strain evidence="5 6">DSM 29875</strain>
    </source>
</reference>
<dbReference type="GO" id="GO:0016874">
    <property type="term" value="F:ligase activity"/>
    <property type="evidence" value="ECO:0007669"/>
    <property type="project" value="UniProtKB-UniRule"/>
</dbReference>
<evidence type="ECO:0000256" key="2">
    <source>
        <dbReference type="HAMAP-Rule" id="MF_01867"/>
    </source>
</evidence>
<evidence type="ECO:0000256" key="1">
    <source>
        <dbReference type="ARBA" id="ARBA00022598"/>
    </source>
</evidence>
<dbReference type="NCBIfam" id="TIGR03998">
    <property type="entry name" value="thiol_BshC"/>
    <property type="match status" value="1"/>
</dbReference>
<dbReference type="HAMAP" id="MF_01867">
    <property type="entry name" value="BshC"/>
    <property type="match status" value="1"/>
</dbReference>
<keyword evidence="1 2" id="KW-0436">Ligase</keyword>
<dbReference type="RefSeq" id="WP_103371082.1">
    <property type="nucleotide sequence ID" value="NZ_CBCRVO010000001.1"/>
</dbReference>
<keyword evidence="6" id="KW-1185">Reference proteome</keyword>
<dbReference type="EC" id="6.-.-.-" evidence="2"/>
<name>A0A2K4FEP3_9STAP</name>
<accession>A0A2K4FEP3</accession>
<gene>
    <name evidence="2 5" type="primary">bshC</name>
    <name evidence="5" type="ORF">CD039_03140</name>
</gene>
<dbReference type="OrthoDB" id="9765151at2"/>
<dbReference type="InterPro" id="IPR011199">
    <property type="entry name" value="Bacillithiol_biosynth_BshC"/>
</dbReference>
<dbReference type="AlphaFoldDB" id="A0A2K4FEP3"/>
<sequence>MDCKTLKLKDDNQFITSIAHNDEHVTQFINYNAMAEESYATRLQSPNNGREEALAEIIEYFMSDLSLTDAQQENISQLANGAKVVIGGQQAGFLGGALYTFHKIMSIVTLTQSLRDKYDHSVVPVFWIAGEDHDFDEVNHTYVFNQSDAQLHKVKYHTLQPPETCVSHYRPDKGELKQAVDDFFKQLNETQASRPLRDMCHKIIADFDSWSDIFKALVHEVFKEYGILLIDAHDSQLRHLERPMFKRIIEQHQSVDTAFRQGQSKTIEAGLEQMIQTETNVHLFLEHDQARELLIYEDGKFKLNKSQETLSKEELLNIVETHPERLSNNVVTRPVMEEWLFNTVTFVGGPSEIKYWAELAQVFKTLEVEMPIVLPRMRISYLNPRVEKLLQRYDIPLEEVIEEGATRHKDEFVRAQASDTFINKVEEMKVQQEALYQSLQRELDDNHDNTVLLDKNNEIHQFQYDYLIQRYLLNIERENHISMTHFREIESTLHAMGGLQERIWNPLQIMNEFGTDVFSPSTYPPLPYTFDHIIVKP</sequence>
<evidence type="ECO:0000259" key="3">
    <source>
        <dbReference type="Pfam" id="PF10079"/>
    </source>
</evidence>
<comment type="similarity">
    <text evidence="2">Belongs to the BshC family.</text>
</comment>
<dbReference type="Pfam" id="PF24850">
    <property type="entry name" value="CC_BshC"/>
    <property type="match status" value="1"/>
</dbReference>
<dbReference type="GeneID" id="98297333"/>
<dbReference type="InterPro" id="IPR055398">
    <property type="entry name" value="Rossmann-like_BshC"/>
</dbReference>
<protein>
    <recommendedName>
        <fullName evidence="2">Putative cysteine ligase BshC</fullName>
        <ecNumber evidence="2">6.-.-.-</ecNumber>
    </recommendedName>
</protein>
<dbReference type="Proteomes" id="UP000242712">
    <property type="component" value="Unassembled WGS sequence"/>
</dbReference>
<evidence type="ECO:0000313" key="5">
    <source>
        <dbReference type="EMBL" id="POA09753.1"/>
    </source>
</evidence>
<dbReference type="InterPro" id="IPR055399">
    <property type="entry name" value="CC_BshC"/>
</dbReference>
<comment type="caution">
    <text evidence="5">The sequence shown here is derived from an EMBL/GenBank/DDBJ whole genome shotgun (WGS) entry which is preliminary data.</text>
</comment>
<organism evidence="5 6">
    <name type="scientific">Staphylococcus argensis</name>
    <dbReference type="NCBI Taxonomy" id="1607738"/>
    <lineage>
        <taxon>Bacteria</taxon>
        <taxon>Bacillati</taxon>
        <taxon>Bacillota</taxon>
        <taxon>Bacilli</taxon>
        <taxon>Bacillales</taxon>
        <taxon>Staphylococcaceae</taxon>
        <taxon>Staphylococcus</taxon>
    </lineage>
</organism>
<evidence type="ECO:0000313" key="6">
    <source>
        <dbReference type="Proteomes" id="UP000242712"/>
    </source>
</evidence>
<feature type="domain" description="Bacillithiol biosynthesis BshC N-terminal Rossmann-like" evidence="3">
    <location>
        <begin position="1"/>
        <end position="377"/>
    </location>
</feature>
<dbReference type="PIRSF" id="PIRSF012535">
    <property type="entry name" value="UCP012535"/>
    <property type="match status" value="1"/>
</dbReference>
<dbReference type="EMBL" id="PPPX01000001">
    <property type="protein sequence ID" value="POA09753.1"/>
    <property type="molecule type" value="Genomic_DNA"/>
</dbReference>
<proteinExistence type="inferred from homology"/>
<dbReference type="Pfam" id="PF10079">
    <property type="entry name" value="Rossmann-like_BshC"/>
    <property type="match status" value="1"/>
</dbReference>